<proteinExistence type="inferred from homology"/>
<dbReference type="SUPFAM" id="SSF46561">
    <property type="entry name" value="Ribosomal protein L29 (L29p)"/>
    <property type="match status" value="1"/>
</dbReference>
<protein>
    <recommendedName>
        <fullName evidence="4 5">Large ribosomal subunit protein uL29</fullName>
    </recommendedName>
</protein>
<evidence type="ECO:0000256" key="5">
    <source>
        <dbReference type="HAMAP-Rule" id="MF_00374"/>
    </source>
</evidence>
<evidence type="ECO:0000256" key="3">
    <source>
        <dbReference type="ARBA" id="ARBA00023274"/>
    </source>
</evidence>
<organism evidence="6 7">
    <name type="scientific">Acetobacter sacchari</name>
    <dbReference type="NCBI Taxonomy" id="2661687"/>
    <lineage>
        <taxon>Bacteria</taxon>
        <taxon>Pseudomonadati</taxon>
        <taxon>Pseudomonadota</taxon>
        <taxon>Alphaproteobacteria</taxon>
        <taxon>Acetobacterales</taxon>
        <taxon>Acetobacteraceae</taxon>
        <taxon>Acetobacter</taxon>
    </lineage>
</organism>
<dbReference type="GO" id="GO:0005840">
    <property type="term" value="C:ribosome"/>
    <property type="evidence" value="ECO:0007669"/>
    <property type="project" value="UniProtKB-KW"/>
</dbReference>
<dbReference type="EMBL" id="JAFVMF010000009">
    <property type="protein sequence ID" value="MBO1360068.1"/>
    <property type="molecule type" value="Genomic_DNA"/>
</dbReference>
<dbReference type="PANTHER" id="PTHR10916">
    <property type="entry name" value="60S RIBOSOMAL PROTEIN L35/50S RIBOSOMAL PROTEIN L29"/>
    <property type="match status" value="1"/>
</dbReference>
<dbReference type="Pfam" id="PF00831">
    <property type="entry name" value="Ribosomal_L29"/>
    <property type="match status" value="1"/>
</dbReference>
<evidence type="ECO:0000256" key="1">
    <source>
        <dbReference type="ARBA" id="ARBA00009254"/>
    </source>
</evidence>
<dbReference type="HAMAP" id="MF_00374">
    <property type="entry name" value="Ribosomal_uL29"/>
    <property type="match status" value="1"/>
</dbReference>
<accession>A0ABS3LVZ5</accession>
<dbReference type="Gene3D" id="1.10.287.310">
    <property type="match status" value="1"/>
</dbReference>
<sequence>MSKALKPADLRAKSVDELQTLLLDLKREQFNLRFQQATGQNEGVSRARTVRRDIARIKTIAAQAAAKTVAGATASAAKS</sequence>
<keyword evidence="3 5" id="KW-0687">Ribonucleoprotein</keyword>
<evidence type="ECO:0000256" key="4">
    <source>
        <dbReference type="ARBA" id="ARBA00035204"/>
    </source>
</evidence>
<dbReference type="InterPro" id="IPR001854">
    <property type="entry name" value="Ribosomal_uL29"/>
</dbReference>
<dbReference type="CDD" id="cd00427">
    <property type="entry name" value="Ribosomal_L29_HIP"/>
    <property type="match status" value="1"/>
</dbReference>
<comment type="similarity">
    <text evidence="1 5">Belongs to the universal ribosomal protein uL29 family.</text>
</comment>
<evidence type="ECO:0000313" key="7">
    <source>
        <dbReference type="Proteomes" id="UP000664771"/>
    </source>
</evidence>
<dbReference type="InterPro" id="IPR050063">
    <property type="entry name" value="Ribosomal_protein_uL29"/>
</dbReference>
<comment type="caution">
    <text evidence="6">The sequence shown here is derived from an EMBL/GenBank/DDBJ whole genome shotgun (WGS) entry which is preliminary data.</text>
</comment>
<dbReference type="PANTHER" id="PTHR10916:SF0">
    <property type="entry name" value="LARGE RIBOSOMAL SUBUNIT PROTEIN UL29C"/>
    <property type="match status" value="1"/>
</dbReference>
<dbReference type="NCBIfam" id="TIGR00012">
    <property type="entry name" value="L29"/>
    <property type="match status" value="1"/>
</dbReference>
<gene>
    <name evidence="5 6" type="primary">rpmC</name>
    <name evidence="6" type="ORF">J2D73_09695</name>
</gene>
<dbReference type="Proteomes" id="UP000664771">
    <property type="component" value="Unassembled WGS sequence"/>
</dbReference>
<evidence type="ECO:0000313" key="6">
    <source>
        <dbReference type="EMBL" id="MBO1360068.1"/>
    </source>
</evidence>
<keyword evidence="2 5" id="KW-0689">Ribosomal protein</keyword>
<keyword evidence="7" id="KW-1185">Reference proteome</keyword>
<reference evidence="6 7" key="1">
    <citation type="submission" date="2021-03" db="EMBL/GenBank/DDBJ databases">
        <title>The complete genome sequence of Acetobacter sacchari TBRC 11175.</title>
        <authorList>
            <person name="Charoenyingcharoen P."/>
            <person name="Yukphan P."/>
        </authorList>
    </citation>
    <scope>NUCLEOTIDE SEQUENCE [LARGE SCALE GENOMIC DNA]</scope>
    <source>
        <strain evidence="6 7">TBRC 11175</strain>
    </source>
</reference>
<name>A0ABS3LVZ5_9PROT</name>
<dbReference type="RefSeq" id="WP_207881370.1">
    <property type="nucleotide sequence ID" value="NZ_JAFVMF010000009.1"/>
</dbReference>
<evidence type="ECO:0000256" key="2">
    <source>
        <dbReference type="ARBA" id="ARBA00022980"/>
    </source>
</evidence>
<dbReference type="InterPro" id="IPR036049">
    <property type="entry name" value="Ribosomal_uL29_sf"/>
</dbReference>